<gene>
    <name evidence="1" type="ORF">J1N35_038358</name>
</gene>
<comment type="caution">
    <text evidence="1">The sequence shown here is derived from an EMBL/GenBank/DDBJ whole genome shotgun (WGS) entry which is preliminary data.</text>
</comment>
<evidence type="ECO:0000313" key="2">
    <source>
        <dbReference type="Proteomes" id="UP000828251"/>
    </source>
</evidence>
<dbReference type="OrthoDB" id="990873at2759"/>
<dbReference type="Proteomes" id="UP000828251">
    <property type="component" value="Unassembled WGS sequence"/>
</dbReference>
<protein>
    <submittedName>
        <fullName evidence="1">Uncharacterized protein</fullName>
    </submittedName>
</protein>
<keyword evidence="2" id="KW-1185">Reference proteome</keyword>
<name>A0A9D3UML2_9ROSI</name>
<dbReference type="AlphaFoldDB" id="A0A9D3UML2"/>
<sequence>MGMIPVTIFTSLNQHPLLILTRNKFEWKSYADPKIQECIPDEFFANCNIWHVKVSLIVFVTMEMHESN</sequence>
<proteinExistence type="predicted"/>
<organism evidence="1 2">
    <name type="scientific">Gossypium stocksii</name>
    <dbReference type="NCBI Taxonomy" id="47602"/>
    <lineage>
        <taxon>Eukaryota</taxon>
        <taxon>Viridiplantae</taxon>
        <taxon>Streptophyta</taxon>
        <taxon>Embryophyta</taxon>
        <taxon>Tracheophyta</taxon>
        <taxon>Spermatophyta</taxon>
        <taxon>Magnoliopsida</taxon>
        <taxon>eudicotyledons</taxon>
        <taxon>Gunneridae</taxon>
        <taxon>Pentapetalae</taxon>
        <taxon>rosids</taxon>
        <taxon>malvids</taxon>
        <taxon>Malvales</taxon>
        <taxon>Malvaceae</taxon>
        <taxon>Malvoideae</taxon>
        <taxon>Gossypium</taxon>
    </lineage>
</organism>
<reference evidence="1 2" key="1">
    <citation type="journal article" date="2021" name="Plant Biotechnol. J.">
        <title>Multi-omics assisted identification of the key and species-specific regulatory components of drought-tolerant mechanisms in Gossypium stocksii.</title>
        <authorList>
            <person name="Yu D."/>
            <person name="Ke L."/>
            <person name="Zhang D."/>
            <person name="Wu Y."/>
            <person name="Sun Y."/>
            <person name="Mei J."/>
            <person name="Sun J."/>
            <person name="Sun Y."/>
        </authorList>
    </citation>
    <scope>NUCLEOTIDE SEQUENCE [LARGE SCALE GENOMIC DNA]</scope>
    <source>
        <strain evidence="2">cv. E1</strain>
        <tissue evidence="1">Leaf</tissue>
    </source>
</reference>
<evidence type="ECO:0000313" key="1">
    <source>
        <dbReference type="EMBL" id="KAH1047574.1"/>
    </source>
</evidence>
<dbReference type="EMBL" id="JAIQCV010000011">
    <property type="protein sequence ID" value="KAH1047574.1"/>
    <property type="molecule type" value="Genomic_DNA"/>
</dbReference>
<accession>A0A9D3UML2</accession>